<feature type="region of interest" description="Disordered" evidence="1">
    <location>
        <begin position="51"/>
        <end position="87"/>
    </location>
</feature>
<proteinExistence type="predicted"/>
<evidence type="ECO:0000256" key="1">
    <source>
        <dbReference type="SAM" id="MobiDB-lite"/>
    </source>
</evidence>
<name>A0A0A6UM25_ACTUT</name>
<gene>
    <name evidence="2" type="ORF">MB27_12095</name>
</gene>
<protein>
    <submittedName>
        <fullName evidence="2">Uncharacterized protein</fullName>
    </submittedName>
</protein>
<dbReference type="AlphaFoldDB" id="A0A0A6UM25"/>
<sequence length="87" mass="9063">MYRSEARLVEDLIAANPDLVDLADAGEVAAYLQARDMVVVCGPGIQMIEEATGGEPTDPSPAEAVQADGIPAENAVPTESPVREGKI</sequence>
<reference evidence="2 3" key="1">
    <citation type="submission" date="2014-10" db="EMBL/GenBank/DDBJ databases">
        <title>Draft genome sequence of Actinoplanes utahensis NRRL 12052.</title>
        <authorList>
            <person name="Velasco-Bucheli B."/>
            <person name="del Cerro C."/>
            <person name="Hormigo D."/>
            <person name="Garcia J.L."/>
            <person name="Acebal C."/>
            <person name="Arroyo M."/>
            <person name="de la Mata I."/>
        </authorList>
    </citation>
    <scope>NUCLEOTIDE SEQUENCE [LARGE SCALE GENOMIC DNA]</scope>
    <source>
        <strain evidence="2 3">NRRL 12052</strain>
    </source>
</reference>
<organism evidence="2 3">
    <name type="scientific">Actinoplanes utahensis</name>
    <dbReference type="NCBI Taxonomy" id="1869"/>
    <lineage>
        <taxon>Bacteria</taxon>
        <taxon>Bacillati</taxon>
        <taxon>Actinomycetota</taxon>
        <taxon>Actinomycetes</taxon>
        <taxon>Micromonosporales</taxon>
        <taxon>Micromonosporaceae</taxon>
        <taxon>Actinoplanes</taxon>
    </lineage>
</organism>
<evidence type="ECO:0000313" key="3">
    <source>
        <dbReference type="Proteomes" id="UP000054537"/>
    </source>
</evidence>
<dbReference type="EMBL" id="JRTT01000012">
    <property type="protein sequence ID" value="KHD77190.1"/>
    <property type="molecule type" value="Genomic_DNA"/>
</dbReference>
<accession>A0A0A6UM25</accession>
<keyword evidence="3" id="KW-1185">Reference proteome</keyword>
<dbReference type="Proteomes" id="UP000054537">
    <property type="component" value="Unassembled WGS sequence"/>
</dbReference>
<comment type="caution">
    <text evidence="2">The sequence shown here is derived from an EMBL/GenBank/DDBJ whole genome shotgun (WGS) entry which is preliminary data.</text>
</comment>
<evidence type="ECO:0000313" key="2">
    <source>
        <dbReference type="EMBL" id="KHD77190.1"/>
    </source>
</evidence>